<keyword evidence="10" id="KW-1185">Reference proteome</keyword>
<keyword evidence="4" id="KW-1133">Transmembrane helix</keyword>
<evidence type="ECO:0000256" key="3">
    <source>
        <dbReference type="ARBA" id="ARBA00023157"/>
    </source>
</evidence>
<feature type="domain" description="VWFC" evidence="6">
    <location>
        <begin position="517"/>
        <end position="574"/>
    </location>
</feature>
<feature type="domain" description="VWFC" evidence="6">
    <location>
        <begin position="452"/>
        <end position="510"/>
    </location>
</feature>
<dbReference type="SUPFAM" id="SSF57262">
    <property type="entry name" value="Leech antihemostatic proteins"/>
    <property type="match status" value="2"/>
</dbReference>
<dbReference type="SUPFAM" id="SSF57184">
    <property type="entry name" value="Growth factor receptor domain"/>
    <property type="match status" value="1"/>
</dbReference>
<dbReference type="Pfam" id="PF00219">
    <property type="entry name" value="IGFBP"/>
    <property type="match status" value="1"/>
</dbReference>
<keyword evidence="3" id="KW-1015">Disulfide bond</keyword>
<proteinExistence type="predicted"/>
<evidence type="ECO:0000259" key="7">
    <source>
        <dbReference type="PROSITE" id="PS51252"/>
    </source>
</evidence>
<dbReference type="Pfam" id="PF23334">
    <property type="entry name" value="VWC2L_2nd"/>
    <property type="match status" value="3"/>
</dbReference>
<feature type="domain" description="Antistasin-like" evidence="7">
    <location>
        <begin position="265"/>
        <end position="290"/>
    </location>
</feature>
<dbReference type="PROSITE" id="PS51252">
    <property type="entry name" value="ANTISTASIN"/>
    <property type="match status" value="2"/>
</dbReference>
<keyword evidence="1 5" id="KW-0732">Signal</keyword>
<evidence type="ECO:0000259" key="8">
    <source>
        <dbReference type="PROSITE" id="PS51323"/>
    </source>
</evidence>
<dbReference type="SMART" id="SM00121">
    <property type="entry name" value="IB"/>
    <property type="match status" value="1"/>
</dbReference>
<dbReference type="PROSITE" id="PS51323">
    <property type="entry name" value="IGFBP_N_2"/>
    <property type="match status" value="1"/>
</dbReference>
<feature type="domain" description="VWFC" evidence="6">
    <location>
        <begin position="377"/>
        <end position="435"/>
    </location>
</feature>
<dbReference type="PROSITE" id="PS01208">
    <property type="entry name" value="VWFC_1"/>
    <property type="match status" value="3"/>
</dbReference>
<dbReference type="AlphaFoldDB" id="A0A9D3T537"/>
<dbReference type="PROSITE" id="PS50184">
    <property type="entry name" value="VWFC_2"/>
    <property type="match status" value="4"/>
</dbReference>
<dbReference type="PANTHER" id="PTHR46439">
    <property type="entry name" value="CYSTEINE-RICH MOTOR NEURON 1 PROTEIN"/>
    <property type="match status" value="1"/>
</dbReference>
<dbReference type="InterPro" id="IPR052624">
    <property type="entry name" value="CRIM1"/>
</dbReference>
<evidence type="ECO:0000256" key="2">
    <source>
        <dbReference type="ARBA" id="ARBA00022737"/>
    </source>
</evidence>
<keyword evidence="4" id="KW-0472">Membrane</keyword>
<evidence type="ECO:0000313" key="10">
    <source>
        <dbReference type="Proteomes" id="UP001046870"/>
    </source>
</evidence>
<feature type="transmembrane region" description="Helical" evidence="4">
    <location>
        <begin position="636"/>
        <end position="657"/>
    </location>
</feature>
<comment type="caution">
    <text evidence="9">The sequence shown here is derived from an EMBL/GenBank/DDBJ whole genome shotgun (WGS) entry which is preliminary data.</text>
</comment>
<dbReference type="Gene3D" id="6.20.200.20">
    <property type="match status" value="4"/>
</dbReference>
<dbReference type="SMART" id="SM00214">
    <property type="entry name" value="VWC"/>
    <property type="match status" value="4"/>
</dbReference>
<feature type="domain" description="IGFBP N-terminal" evidence="8">
    <location>
        <begin position="22"/>
        <end position="98"/>
    </location>
</feature>
<dbReference type="InterPro" id="IPR009030">
    <property type="entry name" value="Growth_fac_rcpt_cys_sf"/>
</dbReference>
<organism evidence="9 10">
    <name type="scientific">Megalops atlanticus</name>
    <name type="common">Tarpon</name>
    <name type="synonym">Clupea gigantea</name>
    <dbReference type="NCBI Taxonomy" id="7932"/>
    <lineage>
        <taxon>Eukaryota</taxon>
        <taxon>Metazoa</taxon>
        <taxon>Chordata</taxon>
        <taxon>Craniata</taxon>
        <taxon>Vertebrata</taxon>
        <taxon>Euteleostomi</taxon>
        <taxon>Actinopterygii</taxon>
        <taxon>Neopterygii</taxon>
        <taxon>Teleostei</taxon>
        <taxon>Elopiformes</taxon>
        <taxon>Megalopidae</taxon>
        <taxon>Megalops</taxon>
    </lineage>
</organism>
<feature type="domain" description="VWFC" evidence="6">
    <location>
        <begin position="306"/>
        <end position="363"/>
    </location>
</feature>
<feature type="signal peptide" evidence="5">
    <location>
        <begin position="1"/>
        <end position="18"/>
    </location>
</feature>
<feature type="chain" id="PRO_5038890611" description="Cysteine-rich motor neuron 1 protein" evidence="5">
    <location>
        <begin position="19"/>
        <end position="729"/>
    </location>
</feature>
<reference evidence="9" key="1">
    <citation type="submission" date="2021-01" db="EMBL/GenBank/DDBJ databases">
        <authorList>
            <person name="Zahm M."/>
            <person name="Roques C."/>
            <person name="Cabau C."/>
            <person name="Klopp C."/>
            <person name="Donnadieu C."/>
            <person name="Jouanno E."/>
            <person name="Lampietro C."/>
            <person name="Louis A."/>
            <person name="Herpin A."/>
            <person name="Echchiki A."/>
            <person name="Berthelot C."/>
            <person name="Parey E."/>
            <person name="Roest-Crollius H."/>
            <person name="Braasch I."/>
            <person name="Postlethwait J."/>
            <person name="Bobe J."/>
            <person name="Montfort J."/>
            <person name="Bouchez O."/>
            <person name="Begum T."/>
            <person name="Mejri S."/>
            <person name="Adams A."/>
            <person name="Chen W.-J."/>
            <person name="Guiguen Y."/>
        </authorList>
    </citation>
    <scope>NUCLEOTIDE SEQUENCE</scope>
    <source>
        <strain evidence="9">YG-15Mar2019-1</strain>
        <tissue evidence="9">Brain</tissue>
    </source>
</reference>
<evidence type="ECO:0000313" key="9">
    <source>
        <dbReference type="EMBL" id="KAG7461143.1"/>
    </source>
</evidence>
<dbReference type="InterPro" id="IPR011061">
    <property type="entry name" value="Hirudin/antistatin"/>
</dbReference>
<keyword evidence="2" id="KW-0677">Repeat</keyword>
<dbReference type="Pfam" id="PF02822">
    <property type="entry name" value="Antistasin"/>
    <property type="match status" value="3"/>
</dbReference>
<evidence type="ECO:0000256" key="5">
    <source>
        <dbReference type="SAM" id="SignalP"/>
    </source>
</evidence>
<evidence type="ECO:0000259" key="6">
    <source>
        <dbReference type="PROSITE" id="PS50184"/>
    </source>
</evidence>
<evidence type="ECO:0008006" key="11">
    <source>
        <dbReference type="Google" id="ProtNLM"/>
    </source>
</evidence>
<dbReference type="InterPro" id="IPR004094">
    <property type="entry name" value="Antistasin-like"/>
</dbReference>
<dbReference type="SMART" id="SM00215">
    <property type="entry name" value="VWC_out"/>
    <property type="match status" value="3"/>
</dbReference>
<dbReference type="InterPro" id="IPR001007">
    <property type="entry name" value="VWF_dom"/>
</dbReference>
<keyword evidence="4" id="KW-0812">Transmembrane</keyword>
<dbReference type="Gene3D" id="2.10.22.10">
    <property type="entry name" value="Antistasin, domain 1"/>
    <property type="match status" value="3"/>
</dbReference>
<dbReference type="OrthoDB" id="5976811at2759"/>
<dbReference type="InterPro" id="IPR000867">
    <property type="entry name" value="IGFBP-like"/>
</dbReference>
<dbReference type="Gene3D" id="4.10.40.20">
    <property type="match status" value="1"/>
</dbReference>
<protein>
    <recommendedName>
        <fullName evidence="11">Cysteine-rich motor neuron 1 protein</fullName>
    </recommendedName>
</protein>
<dbReference type="EMBL" id="JAFDVH010000018">
    <property type="protein sequence ID" value="KAG7461143.1"/>
    <property type="molecule type" value="Genomic_DNA"/>
</dbReference>
<sequence>MSSLVKCVLLSQLLMVTGKSSRALLCLPCDKSKCEEPEGCPGTLVPDICGCCSVCAKQRHESCGGQQGTCDWGLHCVIRPSLKDGSIASYEVGVCEDENWDGGRPLGFGPCDENLVAGCNIVNGGCECDRRWTCGNPFRFPSRRACQSALRRLREPTYTTMAPPACGAMNNCTLTAEDCSIGFEKDQNGCNTCRCKTREEERGGQLADCDLSCPLGYQMDEQGCRMCLCRTQPKECKSEACGKQCPHGFSRKNKHGCDLCSCKKCPELSCDLACPAGLAQDDSGCVICHCKDPPALSITPSAARSEPCLSVDGRRHDDGESWHDGCRDCYCHNGREMCAVIFCRVPACANPSIPRGQCCPSCADEVISRKPEPSESLACPDSGGRRVAEGEVWRLDSCAQCTCSSGQTTCETELCPPAPCQDPVRTPDSCCPRCPGEPLTPLSPGNTGSAPSYCEGEEGAVFLSGESWRPDACSSCVCSDGAVACYSELCPAVGCARPVLRKGQCCPSCAEDAVPRAECLFDGKRYADEERWDLDSCTHCYCLQGQTLCSTVSCRTPPCSDPVSVAGSCCPACSEVSVPLNVPMEKTDHRDSQIHQPAWLVGNEKGFTPQLSGKPGSFQYIRGVIPASGENSPFHVAPWVALSALAVLILTAALLLINFKKKWIPSPCDPTSQPTCLNSRVCVDCHKCQAQLDGSQRILCPTEPNSRYSGYCNTHNQNSLQADSFYQTV</sequence>
<dbReference type="GO" id="GO:0004867">
    <property type="term" value="F:serine-type endopeptidase inhibitor activity"/>
    <property type="evidence" value="ECO:0007669"/>
    <property type="project" value="InterPro"/>
</dbReference>
<dbReference type="Pfam" id="PF00093">
    <property type="entry name" value="VWC"/>
    <property type="match status" value="1"/>
</dbReference>
<dbReference type="Pfam" id="PF19442">
    <property type="entry name" value="CRIM1_C"/>
    <property type="match status" value="1"/>
</dbReference>
<dbReference type="PANTHER" id="PTHR46439:SF1">
    <property type="entry name" value="CYSTEINE-RICH MOTOR NEURON 1 PROTEIN"/>
    <property type="match status" value="1"/>
</dbReference>
<feature type="domain" description="Antistasin-like" evidence="7">
    <location>
        <begin position="166"/>
        <end position="195"/>
    </location>
</feature>
<dbReference type="SUPFAM" id="SSF57603">
    <property type="entry name" value="FnI-like domain"/>
    <property type="match status" value="4"/>
</dbReference>
<dbReference type="GO" id="GO:0005576">
    <property type="term" value="C:extracellular region"/>
    <property type="evidence" value="ECO:0007669"/>
    <property type="project" value="InterPro"/>
</dbReference>
<dbReference type="InterPro" id="IPR045813">
    <property type="entry name" value="CRIM1_C"/>
</dbReference>
<dbReference type="Proteomes" id="UP001046870">
    <property type="component" value="Chromosome 18"/>
</dbReference>
<name>A0A9D3T537_MEGAT</name>
<evidence type="ECO:0000256" key="4">
    <source>
        <dbReference type="SAM" id="Phobius"/>
    </source>
</evidence>
<dbReference type="GO" id="GO:0005886">
    <property type="term" value="C:plasma membrane"/>
    <property type="evidence" value="ECO:0007669"/>
    <property type="project" value="TreeGrafter"/>
</dbReference>
<accession>A0A9D3T537</accession>
<evidence type="ECO:0000256" key="1">
    <source>
        <dbReference type="ARBA" id="ARBA00022729"/>
    </source>
</evidence>
<gene>
    <name evidence="9" type="ORF">MATL_G00206860</name>
</gene>